<feature type="region of interest" description="Disordered" evidence="1">
    <location>
        <begin position="241"/>
        <end position="359"/>
    </location>
</feature>
<sequence>MAHRHHRRLQEPAFDHSTPPVESQPQHIPPVAMSESEDYRTRSKHRYQKDPAIKQQHQLYPYSPSRLSDDSSSNSSGSYIEISRNNQERLAGLSDFFSAPFENANRVKAKLRKKKSRKSFFRFGSNTSSSSVNSDLAYGTGFIRIPKKKGKGQAAQKTIRDSDRSREKFEEDSDHEAYTESIHALHNESSSERSTESDKKRQQRKEKSHRSKKSLRPPKKHVSNISTTTEILAIGTGLAKLAKSDNRVSLQNTRKSNYRNQENKSQSSLKTVPPKTFYSSGDDDDDDGWESTYDSESESSIDSKLAYGSESETGWSLFGSKRPRNNSNHQSSSKYSKTDGIRNKEEESRGPINTTREVSYSKSKYDNDKYISHIRPDNIKKFQQGPLIMTGSEKDSRIIATPSEPLITTSTGNASSNHGVSQVHKSDPLFSTRSKNVPLQIIQPQPITPVSQSIYEADKRPQKNNTYESGNYKPHRQSFPTMVDGNYDNKAIGIASKQNISLAEGKRGETSDVVKEDRHQNWEREDLQEEIRRRETAIIQLQRERLALRKEMQSREKNPDQIKLHTELDADPFRKKKNKDIGRKRELDQEEKKGNIQDISRLNKKRDTGWEKIMDPFLYQVFDSSSDEPQTSPRIAMNSSLEYYQFDHQTSAQQSISSKSDQTLPSSKLYSETTRNNFNDDDDLGNKTSRKEIRYDPQLNSKVANTTTHIEGEFPAAVLERNRESRSDKQIDERRQFDQDNAYNFNFSKSTEKISGVQNENPQNYRGKSTLGGIFVNENNTNIHPNFQLPIRNVPHIFGDKGEIPKVGTFTLSESENFHQKMMPLRSSYAPDAGFRLDYVMNHPNEIQNLNTISRSAQHDPHMLDIEAAPLRPFINLISPTPSPPLRSEGYEASSESVLLSEDRKNNQSLQSNLVTESKVQPKNSSQLPNTPKSVSWGVNETKHYDTGFPSQNDDKNISKYEFLSGKFPESHSNIYFPISNTRNTSEEVKESVQGAPKESHSNEYTNSFVKSSSNPSNYWLGEEKEQKANNSLYYPQPFVESSTSSSNLKSQTSHAPRTLEEDLGFTATVAAGLEKTGFDPEIIISDTDFRHNNSSHNLPEFRVDKHAIYANTMSDFETEIPRSEERELITKEYQKPDFYTKFEGPEKNVSSNPDKIILSENFKYDGNDEKNGHNSSSLSKNAKSRNIKKKRNNSGKMKGNVPADIIHCEGIIGGNDIDNHKTQELSKERLNNIFKENSQEITRIDPPQQSLQLDNPDDIFRRMQYRENHIFQDNKDDKYSMPYIVTDKNKGNADSLSIKEANLGTNDSLPPGIINQGKIQDHLTTKESSESKNYTEHLGKIAIDCLAFENLPAPDIFGDAQLKRQAPEYNKEITHQKFSPAASEIFEKRELGDVQCFGKTSLFHPGSHDKMTEERVALEKGPKEQRTHEKDIKELEAESGQISESSYNEEHKFPSTLHVKLARKKKIRKKKAEFYNAKSPAILAEQLPDNLKEPRKGADISIGQKNSSSSIQNYSNDDFQLAIGENPVSGDSGRSSDVFLYPELQKNYNNENNKNHISLVDNSMLAPNFVATNLEEEKTLSKLINLMGQNERDKDKYTETSITEPAYEEEQYIHHIYNEPTSKHDESIKSDEKNQGTQVENISCHFLDHEIVEDPRNFGENDGLASDTLKHRCENENNENSHDVYDTALNLKAPDLGRAKIHEIIRQKGRKELTNERSTGIGEVLEPDKEIQTQVKIKELLELDQCNNKLEIGPRNVGDTDRAGKDCLEHGSLGFEEIHLKDLPNFDKKIEQRVQIPVSPNIVSVDESKNESLQKLQKVIELEDVISTDSAVIDQKTGQDTVELACFEKIHDNVPLASNFKSLGSEDKVEILTSPFASKDLSKNDSMEGIVTYDLAYEKSQENVKGVGQKYNYSPEKSSLDNRLTGMVSVSKEKDQLENFGKFSQDNDKKILCDIDSDHQGSVLIVAPGKNHHQQHLSDSTEPLCVFTGSIDKAIGASNSTKLKNDSTSSENCKLSSELINMKTTPCEENLRPPVDPEYGDLLLLPPLNSKPLDSQHEDDLPKLPESRPDTPENSNLDDRSQNSPRNSGIQASPARLLSQSSIPISLHFGKRANQMPKNLDPPKTLHPNISLYPSQKNSLQVSRPRTRHASWDRATEFQPLYLLEINKQNLVWNNEVENLPKLPESPRRSRSSSQVDLNRKTWCDKQKSSDIMLSYPRAKYLPSSKSLHFDESIVVQTEEINKSEGHSNSSIRDDSTGSDNLAILSPSSFGENKPHQADQLRSNLSSSILIQSSGDPTNKKDNSTQLIHKSSDANLLETQNINDELRNQTNLVSEKNIEITAIIPETNNETLSTSKYEKILDNGGLSNPHKELKNENEVTKSFRINDNHKDVTHFLEEKSKNQLNKEEAGSMSIYNQRSLTCLEQDLTEPGINVNTNIDNYENTAPEAYTGNELNTNTETQVDTQHDFNLITVAKTDVNSSVLDIKNLSPGICDYHKVYESQPKLSIMVIPERSRKKELAGSLPNQDIDKEENNSIVSENFCKSDYLEGSLITIHTSDVLEINNTSEKNCYATMSDKSHEGTTHGLKIYDVESEIVEPSKYESIYEKEDKKSDRAQQEKIGEVDPRENQIQKEKEVDPSELKKSPRDNQLENYLISDNNLAADNDEKQLDIGVNEVFSTQVNIENYIHGHISDATEYIMTDKNCIADNNTENFKIGRLDNMEENEVSKEKKFNDSTLMQEKSFLLNSNDKVISEKKIFFMGERMIKVEKGAETEPVKKPEMELVKDDEVVIEKEIKKEIDKVVEKEVEK</sequence>
<name>A0A420I3E9_9PEZI</name>
<dbReference type="Proteomes" id="UP000286134">
    <property type="component" value="Unassembled WGS sequence"/>
</dbReference>
<feature type="compositionally biased region" description="Polar residues" evidence="1">
    <location>
        <begin position="1003"/>
        <end position="1018"/>
    </location>
</feature>
<feature type="compositionally biased region" description="Polar residues" evidence="1">
    <location>
        <begin position="1504"/>
        <end position="1514"/>
    </location>
</feature>
<feature type="compositionally biased region" description="Basic and acidic residues" evidence="1">
    <location>
        <begin position="336"/>
        <end position="349"/>
    </location>
</feature>
<feature type="compositionally biased region" description="Basic residues" evidence="1">
    <location>
        <begin position="1183"/>
        <end position="1194"/>
    </location>
</feature>
<feature type="compositionally biased region" description="Basic and acidic residues" evidence="1">
    <location>
        <begin position="158"/>
        <end position="200"/>
    </location>
</feature>
<feature type="region of interest" description="Disordered" evidence="1">
    <location>
        <begin position="1040"/>
        <end position="1060"/>
    </location>
</feature>
<feature type="region of interest" description="Disordered" evidence="1">
    <location>
        <begin position="1164"/>
        <end position="1202"/>
    </location>
</feature>
<evidence type="ECO:0000313" key="2">
    <source>
        <dbReference type="EMBL" id="RKF64176.1"/>
    </source>
</evidence>
<feature type="region of interest" description="Disordered" evidence="1">
    <location>
        <begin position="2240"/>
        <end position="2282"/>
    </location>
</feature>
<reference evidence="2 3" key="1">
    <citation type="journal article" date="2018" name="BMC Genomics">
        <title>Comparative genome analyses reveal sequence features reflecting distinct modes of host-adaptation between dicot and monocot powdery mildew.</title>
        <authorList>
            <person name="Wu Y."/>
            <person name="Ma X."/>
            <person name="Pan Z."/>
            <person name="Kale S.D."/>
            <person name="Song Y."/>
            <person name="King H."/>
            <person name="Zhang Q."/>
            <person name="Presley C."/>
            <person name="Deng X."/>
            <person name="Wei C.I."/>
            <person name="Xiao S."/>
        </authorList>
    </citation>
    <scope>NUCLEOTIDE SEQUENCE [LARGE SCALE GENOMIC DNA]</scope>
    <source>
        <strain evidence="2">UMSG2</strain>
    </source>
</reference>
<dbReference type="STRING" id="212602.A0A420I3E9"/>
<evidence type="ECO:0000313" key="3">
    <source>
        <dbReference type="Proteomes" id="UP000286134"/>
    </source>
</evidence>
<feature type="compositionally biased region" description="Basic and acidic residues" evidence="1">
    <location>
        <begin position="1164"/>
        <end position="1173"/>
    </location>
</feature>
<organism evidence="2 3">
    <name type="scientific">Erysiphe neolycopersici</name>
    <dbReference type="NCBI Taxonomy" id="212602"/>
    <lineage>
        <taxon>Eukaryota</taxon>
        <taxon>Fungi</taxon>
        <taxon>Dikarya</taxon>
        <taxon>Ascomycota</taxon>
        <taxon>Pezizomycotina</taxon>
        <taxon>Leotiomycetes</taxon>
        <taxon>Erysiphales</taxon>
        <taxon>Erysiphaceae</taxon>
        <taxon>Erysiphe</taxon>
    </lineage>
</organism>
<feature type="region of interest" description="Disordered" evidence="1">
    <location>
        <begin position="2026"/>
        <end position="2098"/>
    </location>
</feature>
<feature type="compositionally biased region" description="Basic and acidic residues" evidence="1">
    <location>
        <begin position="2055"/>
        <end position="2082"/>
    </location>
</feature>
<accession>A0A420I3E9</accession>
<feature type="compositionally biased region" description="Basic residues" evidence="1">
    <location>
        <begin position="201"/>
        <end position="222"/>
    </location>
</feature>
<feature type="region of interest" description="Disordered" evidence="1">
    <location>
        <begin position="2603"/>
        <end position="2648"/>
    </location>
</feature>
<feature type="compositionally biased region" description="Polar residues" evidence="1">
    <location>
        <begin position="907"/>
        <end position="937"/>
    </location>
</feature>
<feature type="compositionally biased region" description="Basic and acidic residues" evidence="1">
    <location>
        <begin position="2241"/>
        <end position="2257"/>
    </location>
</feature>
<feature type="region of interest" description="Disordered" evidence="1">
    <location>
        <begin position="1495"/>
        <end position="1514"/>
    </location>
</feature>
<feature type="compositionally biased region" description="Low complexity" evidence="1">
    <location>
        <begin position="1042"/>
        <end position="1054"/>
    </location>
</feature>
<feature type="compositionally biased region" description="Acidic residues" evidence="1">
    <location>
        <begin position="281"/>
        <end position="299"/>
    </location>
</feature>
<feature type="compositionally biased region" description="Polar residues" evidence="1">
    <location>
        <begin position="247"/>
        <end position="270"/>
    </location>
</feature>
<feature type="region of interest" description="Disordered" evidence="1">
    <location>
        <begin position="2182"/>
        <end position="2203"/>
    </location>
</feature>
<keyword evidence="3" id="KW-1185">Reference proteome</keyword>
<proteinExistence type="predicted"/>
<evidence type="ECO:0008006" key="4">
    <source>
        <dbReference type="Google" id="ProtNLM"/>
    </source>
</evidence>
<gene>
    <name evidence="2" type="ORF">OnM2_020056</name>
</gene>
<feature type="compositionally biased region" description="Polar residues" evidence="1">
    <location>
        <begin position="652"/>
        <end position="677"/>
    </location>
</feature>
<feature type="region of interest" description="Disordered" evidence="1">
    <location>
        <begin position="2114"/>
        <end position="2149"/>
    </location>
</feature>
<dbReference type="EMBL" id="MCFK01002073">
    <property type="protein sequence ID" value="RKF64176.1"/>
    <property type="molecule type" value="Genomic_DNA"/>
</dbReference>
<feature type="non-terminal residue" evidence="2">
    <location>
        <position position="2810"/>
    </location>
</feature>
<feature type="compositionally biased region" description="Polar residues" evidence="1">
    <location>
        <begin position="325"/>
        <end position="335"/>
    </location>
</feature>
<feature type="region of interest" description="Disordered" evidence="1">
    <location>
        <begin position="147"/>
        <end position="227"/>
    </location>
</feature>
<feature type="region of interest" description="Disordered" evidence="1">
    <location>
        <begin position="881"/>
        <end position="937"/>
    </location>
</feature>
<evidence type="ECO:0000256" key="1">
    <source>
        <dbReference type="SAM" id="MobiDB-lite"/>
    </source>
</evidence>
<feature type="region of interest" description="Disordered" evidence="1">
    <location>
        <begin position="551"/>
        <end position="592"/>
    </location>
</feature>
<feature type="compositionally biased region" description="Polar residues" evidence="1">
    <location>
        <begin position="2133"/>
        <end position="2145"/>
    </location>
</feature>
<feature type="region of interest" description="Disordered" evidence="1">
    <location>
        <begin position="984"/>
        <end position="1019"/>
    </location>
</feature>
<comment type="caution">
    <text evidence="2">The sequence shown here is derived from an EMBL/GenBank/DDBJ whole genome shotgun (WGS) entry which is preliminary data.</text>
</comment>
<protein>
    <recommendedName>
        <fullName evidence="4">Involucrin repeat protein</fullName>
    </recommendedName>
</protein>
<feature type="region of interest" description="Disordered" evidence="1">
    <location>
        <begin position="652"/>
        <end position="697"/>
    </location>
</feature>
<feature type="region of interest" description="Disordered" evidence="1">
    <location>
        <begin position="1"/>
        <end position="81"/>
    </location>
</feature>
<dbReference type="OrthoDB" id="5365701at2759"/>
<feature type="compositionally biased region" description="Low complexity" evidence="1">
    <location>
        <begin position="61"/>
        <end position="81"/>
    </location>
</feature>
<feature type="compositionally biased region" description="Polar residues" evidence="1">
    <location>
        <begin position="2083"/>
        <end position="2092"/>
    </location>
</feature>